<organism evidence="5 6">
    <name type="scientific">Corynebacterium falsenii</name>
    <dbReference type="NCBI Taxonomy" id="108486"/>
    <lineage>
        <taxon>Bacteria</taxon>
        <taxon>Bacillati</taxon>
        <taxon>Actinomycetota</taxon>
        <taxon>Actinomycetes</taxon>
        <taxon>Mycobacteriales</taxon>
        <taxon>Corynebacteriaceae</taxon>
        <taxon>Corynebacterium</taxon>
    </lineage>
</organism>
<name>A0A418Q5L9_9CORY</name>
<dbReference type="PANTHER" id="PTHR24096:SF149">
    <property type="entry name" value="AMP-BINDING DOMAIN-CONTAINING PROTEIN-RELATED"/>
    <property type="match status" value="1"/>
</dbReference>
<dbReference type="Pfam" id="PF13193">
    <property type="entry name" value="AMP-binding_C"/>
    <property type="match status" value="1"/>
</dbReference>
<dbReference type="SUPFAM" id="SSF56801">
    <property type="entry name" value="Acetyl-CoA synthetase-like"/>
    <property type="match status" value="1"/>
</dbReference>
<dbReference type="PROSITE" id="PS00455">
    <property type="entry name" value="AMP_BINDING"/>
    <property type="match status" value="1"/>
</dbReference>
<keyword evidence="6" id="KW-1185">Reference proteome</keyword>
<evidence type="ECO:0000259" key="3">
    <source>
        <dbReference type="Pfam" id="PF00501"/>
    </source>
</evidence>
<dbReference type="Gene3D" id="3.40.50.12780">
    <property type="entry name" value="N-terminal domain of ligase-like"/>
    <property type="match status" value="1"/>
</dbReference>
<evidence type="ECO:0000259" key="4">
    <source>
        <dbReference type="Pfam" id="PF13193"/>
    </source>
</evidence>
<feature type="domain" description="AMP-dependent synthetase/ligase" evidence="3">
    <location>
        <begin position="31"/>
        <end position="397"/>
    </location>
</feature>
<dbReference type="InterPro" id="IPR025110">
    <property type="entry name" value="AMP-bd_C"/>
</dbReference>
<comment type="similarity">
    <text evidence="1">Belongs to the ATP-dependent AMP-binding enzyme family.</text>
</comment>
<dbReference type="Proteomes" id="UP000285278">
    <property type="component" value="Unassembled WGS sequence"/>
</dbReference>
<dbReference type="InterPro" id="IPR020845">
    <property type="entry name" value="AMP-binding_CS"/>
</dbReference>
<dbReference type="InterPro" id="IPR000873">
    <property type="entry name" value="AMP-dep_synth/lig_dom"/>
</dbReference>
<dbReference type="FunFam" id="3.30.300.30:FF:000007">
    <property type="entry name" value="4-coumarate--CoA ligase 2"/>
    <property type="match status" value="1"/>
</dbReference>
<dbReference type="RefSeq" id="WP_119665157.1">
    <property type="nucleotide sequence ID" value="NZ_QXJK01000011.1"/>
</dbReference>
<reference evidence="5 6" key="1">
    <citation type="submission" date="2018-09" db="EMBL/GenBank/DDBJ databases">
        <title>Optimization and identification of Corynebacterium falsenii FN1-14 from fish paste.</title>
        <authorList>
            <person name="Daroonpunt R."/>
            <person name="Tanasupawat S."/>
        </authorList>
    </citation>
    <scope>NUCLEOTIDE SEQUENCE [LARGE SCALE GENOMIC DNA]</scope>
    <source>
        <strain evidence="5 6">FN1-14</strain>
    </source>
</reference>
<dbReference type="AlphaFoldDB" id="A0A418Q5L9"/>
<protein>
    <submittedName>
        <fullName evidence="5">4-coumarate--CoA ligase family protein</fullName>
    </submittedName>
</protein>
<feature type="domain" description="AMP-binding enzyme C-terminal" evidence="4">
    <location>
        <begin position="448"/>
        <end position="524"/>
    </location>
</feature>
<evidence type="ECO:0000256" key="1">
    <source>
        <dbReference type="ARBA" id="ARBA00006432"/>
    </source>
</evidence>
<dbReference type="GO" id="GO:0016405">
    <property type="term" value="F:CoA-ligase activity"/>
    <property type="evidence" value="ECO:0007669"/>
    <property type="project" value="TreeGrafter"/>
</dbReference>
<dbReference type="OrthoDB" id="9803968at2"/>
<evidence type="ECO:0000256" key="2">
    <source>
        <dbReference type="ARBA" id="ARBA00022598"/>
    </source>
</evidence>
<dbReference type="InterPro" id="IPR042099">
    <property type="entry name" value="ANL_N_sf"/>
</dbReference>
<gene>
    <name evidence="5" type="ORF">D3M95_09390</name>
</gene>
<dbReference type="PANTHER" id="PTHR24096">
    <property type="entry name" value="LONG-CHAIN-FATTY-ACID--COA LIGASE"/>
    <property type="match status" value="1"/>
</dbReference>
<keyword evidence="2 5" id="KW-0436">Ligase</keyword>
<proteinExistence type="inferred from homology"/>
<accession>A0A418Q5L9</accession>
<evidence type="ECO:0000313" key="6">
    <source>
        <dbReference type="Proteomes" id="UP000285278"/>
    </source>
</evidence>
<comment type="caution">
    <text evidence="5">The sequence shown here is derived from an EMBL/GenBank/DDBJ whole genome shotgun (WGS) entry which is preliminary data.</text>
</comment>
<sequence>MPISSPREAVDIREESVYDAVFADLRPEEESKPAIIDPLTGTTTSYGELRAAIDAFAGALAARGVQSKDVVALHCPNSLPFVVAFHGIMRAGATVSTVGSLAPAADIAKQLKDSGATLVLTATPLADAARGGAAQAGLPDNSVIDLFAPEGGLQSMLAEGAQAPHPHIDSRTHVAVLPYSSGTTGIPKGVMLSHYNLAANIRQVAPALQDIGLHADSTVMGVLPFFHIYGMNVLLNSTLRIRGAIVTMPKFDLEQFLQLHQQFDIDFSFIAPPIAVALAKHPMVGQYDLSALKYIQSGAAPLDKSLAEAVQKRLDVVVVQGFGMTETSPVTHNSIARVSPLDSIGSPVANTEFKVMELSDDTPIEQWAEITPPTNPGERSAAGEMWVRGPQVMLGYLNNEEATRNTLLADGWLRTGDIVNLDHEGNAYVVDRAKELIKYKGYQVAPAELEALILSREDVADVAVVGQRRAEDGEEVPHAFVVAADGATIDEQELLGWVAERVAPYKKVRFVSFLDAIPKSSTGKILRKDLKASLPEV</sequence>
<dbReference type="EMBL" id="QXJK01000011">
    <property type="protein sequence ID" value="RIX33894.1"/>
    <property type="molecule type" value="Genomic_DNA"/>
</dbReference>
<evidence type="ECO:0000313" key="5">
    <source>
        <dbReference type="EMBL" id="RIX33894.1"/>
    </source>
</evidence>
<dbReference type="STRING" id="1451189.CFAL_01380"/>
<dbReference type="Pfam" id="PF00501">
    <property type="entry name" value="AMP-binding"/>
    <property type="match status" value="1"/>
</dbReference>
<dbReference type="InterPro" id="IPR045851">
    <property type="entry name" value="AMP-bd_C_sf"/>
</dbReference>
<dbReference type="Gene3D" id="3.30.300.30">
    <property type="match status" value="1"/>
</dbReference>